<dbReference type="InterPro" id="IPR046342">
    <property type="entry name" value="CBS_dom_sf"/>
</dbReference>
<protein>
    <submittedName>
        <fullName evidence="8">Arabinose-5-phosphate isomerase</fullName>
        <ecNumber evidence="8">5.3.1.13</ecNumber>
    </submittedName>
</protein>
<evidence type="ECO:0000259" key="6">
    <source>
        <dbReference type="PROSITE" id="PS51371"/>
    </source>
</evidence>
<dbReference type="SUPFAM" id="SSF53697">
    <property type="entry name" value="SIS domain"/>
    <property type="match status" value="1"/>
</dbReference>
<feature type="domain" description="CBS" evidence="6">
    <location>
        <begin position="279"/>
        <end position="331"/>
    </location>
</feature>
<gene>
    <name evidence="8" type="ORF">ABID12_000456</name>
</gene>
<dbReference type="EC" id="5.3.1.13" evidence="8"/>
<accession>A0ABV2I6N8</accession>
<reference evidence="8 9" key="1">
    <citation type="submission" date="2024-06" db="EMBL/GenBank/DDBJ databases">
        <title>Genomic Encyclopedia of Type Strains, Phase IV (KMG-IV): sequencing the most valuable type-strain genomes for metagenomic binning, comparative biology and taxonomic classification.</title>
        <authorList>
            <person name="Goeker M."/>
        </authorList>
    </citation>
    <scope>NUCLEOTIDE SEQUENCE [LARGE SCALE GENOMIC DNA]</scope>
    <source>
        <strain evidence="8 9">DSM 28102</strain>
    </source>
</reference>
<dbReference type="PIRSF" id="PIRSF004692">
    <property type="entry name" value="KdsD_KpsF"/>
    <property type="match status" value="1"/>
</dbReference>
<keyword evidence="8" id="KW-0413">Isomerase</keyword>
<dbReference type="Gene3D" id="3.10.580.10">
    <property type="entry name" value="CBS-domain"/>
    <property type="match status" value="1"/>
</dbReference>
<evidence type="ECO:0000256" key="4">
    <source>
        <dbReference type="PIRNR" id="PIRNR004692"/>
    </source>
</evidence>
<keyword evidence="2" id="KW-0677">Repeat</keyword>
<dbReference type="GO" id="GO:0019146">
    <property type="term" value="F:arabinose-5-phosphate isomerase activity"/>
    <property type="evidence" value="ECO:0007669"/>
    <property type="project" value="UniProtKB-EC"/>
</dbReference>
<dbReference type="InterPro" id="IPR046348">
    <property type="entry name" value="SIS_dom_sf"/>
</dbReference>
<dbReference type="InterPro" id="IPR050986">
    <property type="entry name" value="GutQ/KpsF_isomerases"/>
</dbReference>
<dbReference type="Pfam" id="PF01380">
    <property type="entry name" value="SIS"/>
    <property type="match status" value="1"/>
</dbReference>
<keyword evidence="9" id="KW-1185">Reference proteome</keyword>
<feature type="domain" description="CBS" evidence="6">
    <location>
        <begin position="214"/>
        <end position="273"/>
    </location>
</feature>
<sequence>MADVTDKTPGNDATRSALRTIAFERKGLDALAAALENGLAEPFDKAVALLRETQGHVIISGVGKSGHIGTKIAATFASTGTPAFFVHPAEANHGDMGMISQKDAVVALSWSGESSELTALVAYTRRFAIPLIAITAGVKSSLALAADIVLALPKAEEACPHGLAPTTSTTMQLALGDALAIALLEVRGFSAGDFKVYHPGGKLGALLSHVADIMHVGEEIPLVRSGTPLPQAIMELSKRRFGCVGVLSDDGRLAGIVTDGDLARNLSRDMSALAVDDVMTAGPKTVKPSMMVSGALALIHKHNISALMVVDDDNRPVGIVHFHDFLRIGAA</sequence>
<dbReference type="PANTHER" id="PTHR42745">
    <property type="match status" value="1"/>
</dbReference>
<keyword evidence="3 5" id="KW-0129">CBS domain</keyword>
<dbReference type="SMART" id="SM00116">
    <property type="entry name" value="CBS"/>
    <property type="match status" value="2"/>
</dbReference>
<dbReference type="InterPro" id="IPR035474">
    <property type="entry name" value="SIS_Kpsf"/>
</dbReference>
<dbReference type="PROSITE" id="PS51371">
    <property type="entry name" value="CBS"/>
    <property type="match status" value="2"/>
</dbReference>
<dbReference type="InterPro" id="IPR000644">
    <property type="entry name" value="CBS_dom"/>
</dbReference>
<dbReference type="Gene3D" id="3.40.50.10490">
    <property type="entry name" value="Glucose-6-phosphate isomerase like protein, domain 1"/>
    <property type="match status" value="1"/>
</dbReference>
<dbReference type="CDD" id="cd05014">
    <property type="entry name" value="SIS_Kpsf"/>
    <property type="match status" value="1"/>
</dbReference>
<dbReference type="InterPro" id="IPR004800">
    <property type="entry name" value="KdsD/KpsF-type"/>
</dbReference>
<comment type="caution">
    <text evidence="8">The sequence shown here is derived from an EMBL/GenBank/DDBJ whole genome shotgun (WGS) entry which is preliminary data.</text>
</comment>
<evidence type="ECO:0000256" key="5">
    <source>
        <dbReference type="PROSITE-ProRule" id="PRU00703"/>
    </source>
</evidence>
<dbReference type="NCBIfam" id="TIGR00393">
    <property type="entry name" value="kpsF"/>
    <property type="match status" value="1"/>
</dbReference>
<organism evidence="8 9">
    <name type="scientific">Martelella mangrovi</name>
    <dbReference type="NCBI Taxonomy" id="1397477"/>
    <lineage>
        <taxon>Bacteria</taxon>
        <taxon>Pseudomonadati</taxon>
        <taxon>Pseudomonadota</taxon>
        <taxon>Alphaproteobacteria</taxon>
        <taxon>Hyphomicrobiales</taxon>
        <taxon>Aurantimonadaceae</taxon>
        <taxon>Martelella</taxon>
    </lineage>
</organism>
<dbReference type="PROSITE" id="PS51464">
    <property type="entry name" value="SIS"/>
    <property type="match status" value="1"/>
</dbReference>
<dbReference type="RefSeq" id="WP_354432932.1">
    <property type="nucleotide sequence ID" value="NZ_JBEPLY010000001.1"/>
</dbReference>
<evidence type="ECO:0000256" key="2">
    <source>
        <dbReference type="ARBA" id="ARBA00022737"/>
    </source>
</evidence>
<comment type="similarity">
    <text evidence="1 4">Belongs to the SIS family. GutQ/KpsF subfamily.</text>
</comment>
<dbReference type="CDD" id="cd04604">
    <property type="entry name" value="CBS_pair_SIS_assoc"/>
    <property type="match status" value="1"/>
</dbReference>
<evidence type="ECO:0000313" key="9">
    <source>
        <dbReference type="Proteomes" id="UP001549164"/>
    </source>
</evidence>
<evidence type="ECO:0000259" key="7">
    <source>
        <dbReference type="PROSITE" id="PS51464"/>
    </source>
</evidence>
<evidence type="ECO:0000256" key="1">
    <source>
        <dbReference type="ARBA" id="ARBA00008165"/>
    </source>
</evidence>
<proteinExistence type="inferred from homology"/>
<evidence type="ECO:0000313" key="8">
    <source>
        <dbReference type="EMBL" id="MET3598535.1"/>
    </source>
</evidence>
<dbReference type="Proteomes" id="UP001549164">
    <property type="component" value="Unassembled WGS sequence"/>
</dbReference>
<name>A0ABV2I6N8_9HYPH</name>
<dbReference type="Pfam" id="PF00571">
    <property type="entry name" value="CBS"/>
    <property type="match status" value="2"/>
</dbReference>
<dbReference type="EMBL" id="JBEPLY010000001">
    <property type="protein sequence ID" value="MET3598535.1"/>
    <property type="molecule type" value="Genomic_DNA"/>
</dbReference>
<evidence type="ECO:0000256" key="3">
    <source>
        <dbReference type="ARBA" id="ARBA00023122"/>
    </source>
</evidence>
<feature type="domain" description="SIS" evidence="7">
    <location>
        <begin position="46"/>
        <end position="189"/>
    </location>
</feature>
<dbReference type="PANTHER" id="PTHR42745:SF1">
    <property type="entry name" value="ARABINOSE 5-PHOSPHATE ISOMERASE KDSD"/>
    <property type="match status" value="1"/>
</dbReference>
<dbReference type="InterPro" id="IPR001347">
    <property type="entry name" value="SIS_dom"/>
</dbReference>